<accession>A0A6A6XI65</accession>
<evidence type="ECO:0000313" key="1">
    <source>
        <dbReference type="EMBL" id="KAF2796139.1"/>
    </source>
</evidence>
<protein>
    <submittedName>
        <fullName evidence="1">Uncharacterized protein</fullName>
    </submittedName>
</protein>
<dbReference type="Proteomes" id="UP000799757">
    <property type="component" value="Unassembled WGS sequence"/>
</dbReference>
<dbReference type="AlphaFoldDB" id="A0A6A6XI65"/>
<sequence length="108" mass="12171">MKLLVSTSSLSLPPKAWAQRPIYQREIVSTIRCNCHPGESTIVITPHDPMHYTVMRCVLPSTYNIIRPVQRHCISSISAYFPQPDCKRLVAPFEDGTLTIETTSTKAQ</sequence>
<reference evidence="1" key="1">
    <citation type="journal article" date="2020" name="Stud. Mycol.">
        <title>101 Dothideomycetes genomes: a test case for predicting lifestyles and emergence of pathogens.</title>
        <authorList>
            <person name="Haridas S."/>
            <person name="Albert R."/>
            <person name="Binder M."/>
            <person name="Bloem J."/>
            <person name="Labutti K."/>
            <person name="Salamov A."/>
            <person name="Andreopoulos B."/>
            <person name="Baker S."/>
            <person name="Barry K."/>
            <person name="Bills G."/>
            <person name="Bluhm B."/>
            <person name="Cannon C."/>
            <person name="Castanera R."/>
            <person name="Culley D."/>
            <person name="Daum C."/>
            <person name="Ezra D."/>
            <person name="Gonzalez J."/>
            <person name="Henrissat B."/>
            <person name="Kuo A."/>
            <person name="Liang C."/>
            <person name="Lipzen A."/>
            <person name="Lutzoni F."/>
            <person name="Magnuson J."/>
            <person name="Mondo S."/>
            <person name="Nolan M."/>
            <person name="Ohm R."/>
            <person name="Pangilinan J."/>
            <person name="Park H.-J."/>
            <person name="Ramirez L."/>
            <person name="Alfaro M."/>
            <person name="Sun H."/>
            <person name="Tritt A."/>
            <person name="Yoshinaga Y."/>
            <person name="Zwiers L.-H."/>
            <person name="Turgeon B."/>
            <person name="Goodwin S."/>
            <person name="Spatafora J."/>
            <person name="Crous P."/>
            <person name="Grigoriev I."/>
        </authorList>
    </citation>
    <scope>NUCLEOTIDE SEQUENCE</scope>
    <source>
        <strain evidence="1">CBS 109.77</strain>
    </source>
</reference>
<organism evidence="1 2">
    <name type="scientific">Melanomma pulvis-pyrius CBS 109.77</name>
    <dbReference type="NCBI Taxonomy" id="1314802"/>
    <lineage>
        <taxon>Eukaryota</taxon>
        <taxon>Fungi</taxon>
        <taxon>Dikarya</taxon>
        <taxon>Ascomycota</taxon>
        <taxon>Pezizomycotina</taxon>
        <taxon>Dothideomycetes</taxon>
        <taxon>Pleosporomycetidae</taxon>
        <taxon>Pleosporales</taxon>
        <taxon>Melanommataceae</taxon>
        <taxon>Melanomma</taxon>
    </lineage>
</organism>
<evidence type="ECO:0000313" key="2">
    <source>
        <dbReference type="Proteomes" id="UP000799757"/>
    </source>
</evidence>
<gene>
    <name evidence="1" type="ORF">K505DRAFT_3872</name>
</gene>
<proteinExistence type="predicted"/>
<keyword evidence="2" id="KW-1185">Reference proteome</keyword>
<name>A0A6A6XI65_9PLEO</name>
<dbReference type="EMBL" id="MU001839">
    <property type="protein sequence ID" value="KAF2796139.1"/>
    <property type="molecule type" value="Genomic_DNA"/>
</dbReference>